<comment type="caution">
    <text evidence="1">The sequence shown here is derived from an EMBL/GenBank/DDBJ whole genome shotgun (WGS) entry which is preliminary data.</text>
</comment>
<gene>
    <name evidence="1" type="ORF">L2764_18450</name>
</gene>
<evidence type="ECO:0000313" key="2">
    <source>
        <dbReference type="Proteomes" id="UP001203423"/>
    </source>
</evidence>
<dbReference type="Proteomes" id="UP001203423">
    <property type="component" value="Unassembled WGS sequence"/>
</dbReference>
<organism evidence="1 2">
    <name type="scientific">Shewanella surugensis</name>
    <dbReference type="NCBI Taxonomy" id="212020"/>
    <lineage>
        <taxon>Bacteria</taxon>
        <taxon>Pseudomonadati</taxon>
        <taxon>Pseudomonadota</taxon>
        <taxon>Gammaproteobacteria</taxon>
        <taxon>Alteromonadales</taxon>
        <taxon>Shewanellaceae</taxon>
        <taxon>Shewanella</taxon>
    </lineage>
</organism>
<sequence length="172" mass="19590">MQINVKAALLLFVVFLISGCSKITYEEHCAPKLTYRFPDSALFAVMDIEREALAHKIQSLGLASRVSFEIEPYDDFPEAARQQFSMIKVMSNSVQLLGPVIRYQAPFLRIGDSHDLWFYADIGGHLTWLTESQLSSFTAQYPTKNHTQNELKLIGVNLNRFDLEALPECMKK</sequence>
<keyword evidence="2" id="KW-1185">Reference proteome</keyword>
<dbReference type="PROSITE" id="PS51257">
    <property type="entry name" value="PROKAR_LIPOPROTEIN"/>
    <property type="match status" value="1"/>
</dbReference>
<protein>
    <submittedName>
        <fullName evidence="1">Uncharacterized protein</fullName>
    </submittedName>
</protein>
<dbReference type="EMBL" id="JAKIKS010000086">
    <property type="protein sequence ID" value="MCL1126409.1"/>
    <property type="molecule type" value="Genomic_DNA"/>
</dbReference>
<proteinExistence type="predicted"/>
<evidence type="ECO:0000313" key="1">
    <source>
        <dbReference type="EMBL" id="MCL1126409.1"/>
    </source>
</evidence>
<reference evidence="1 2" key="1">
    <citation type="submission" date="2022-01" db="EMBL/GenBank/DDBJ databases">
        <title>Whole genome-based taxonomy of the Shewanellaceae.</title>
        <authorList>
            <person name="Martin-Rodriguez A.J."/>
        </authorList>
    </citation>
    <scope>NUCLEOTIDE SEQUENCE [LARGE SCALE GENOMIC DNA]</scope>
    <source>
        <strain evidence="1 2">DSM 17177</strain>
    </source>
</reference>
<name>A0ABT0LFC9_9GAMM</name>
<accession>A0ABT0LFC9</accession>
<dbReference type="RefSeq" id="WP_248941797.1">
    <property type="nucleotide sequence ID" value="NZ_JAKIKS010000086.1"/>
</dbReference>